<dbReference type="EMBL" id="JAYJJU010000025">
    <property type="protein sequence ID" value="MEB3034047.1"/>
    <property type="molecule type" value="Genomic_DNA"/>
</dbReference>
<feature type="domain" description="Mce/MlaD" evidence="1">
    <location>
        <begin position="38"/>
        <end position="108"/>
    </location>
</feature>
<reference evidence="2 3" key="1">
    <citation type="submission" date="2023-12" db="EMBL/GenBank/DDBJ databases">
        <title>Description of new species of Mycobacterium terrae complex isolated from sewage at the Sao Paulo Zoological Park Foundation in Brazil.</title>
        <authorList>
            <person name="Romagnoli C.L."/>
            <person name="Conceicao E.C."/>
            <person name="Machado E."/>
            <person name="Barreto L.B.P.F."/>
            <person name="Sharma A."/>
            <person name="Silva N.M."/>
            <person name="Marques L.E."/>
            <person name="Juliana M.A."/>
            <person name="Lourenco M.C.S."/>
            <person name="Digiampietri L.A."/>
            <person name="Suffys P.N."/>
            <person name="Viana-Niero C."/>
        </authorList>
    </citation>
    <scope>NUCLEOTIDE SEQUENCE [LARGE SCALE GENOMIC DNA]</scope>
    <source>
        <strain evidence="2 3">MYC340</strain>
    </source>
</reference>
<evidence type="ECO:0000259" key="1">
    <source>
        <dbReference type="Pfam" id="PF02470"/>
    </source>
</evidence>
<dbReference type="Pfam" id="PF02470">
    <property type="entry name" value="MlaD"/>
    <property type="match status" value="1"/>
</dbReference>
<dbReference type="RefSeq" id="WP_224977182.1">
    <property type="nucleotide sequence ID" value="NZ_JAYJJU010000025.1"/>
</dbReference>
<accession>A0ABU5Y1V7</accession>
<dbReference type="PANTHER" id="PTHR33371:SF16">
    <property type="entry name" value="MCE-FAMILY PROTEIN MCE3F"/>
    <property type="match status" value="1"/>
</dbReference>
<name>A0ABU5Y1V7_9MYCO</name>
<evidence type="ECO:0000313" key="2">
    <source>
        <dbReference type="EMBL" id="MEB3034047.1"/>
    </source>
</evidence>
<dbReference type="InterPro" id="IPR052336">
    <property type="entry name" value="MlaD_Phospholipid_Transporter"/>
</dbReference>
<keyword evidence="3" id="KW-1185">Reference proteome</keyword>
<dbReference type="InterPro" id="IPR003399">
    <property type="entry name" value="Mce/MlaD"/>
</dbReference>
<protein>
    <submittedName>
        <fullName evidence="2">MlaD family protein</fullName>
    </submittedName>
</protein>
<gene>
    <name evidence="2" type="ORF">KV113_21140</name>
</gene>
<comment type="caution">
    <text evidence="2">The sequence shown here is derived from an EMBL/GenBank/DDBJ whole genome shotgun (WGS) entry which is preliminary data.</text>
</comment>
<sequence length="321" mass="34428">MKVLAAVAAFCAIVMMFVSYIASLGIRVAPPSNRVSLSMSVADTNNAVVDSRVLLRGVPVGKVTEIETSIANATIHFYIDGKYQVPVDSVIRLDNLSALGESYIEIEPRSAIGPMFRNGQRIESEAVKQPPSISELGVSVARVLNQLDPDELERVIHEFDTAIPDPYAVLPNLERASLLLRSTTADLRGRGREVLENSQSLLENAAFVGPALADATPALRDLGPPLRRLWDSGMDAAVLRNDSPGSVYLFGKLLHRIQKFLDDRAPDLRVLTEPLMANVQAIAGATMGIDSSQVLANLLSTVPVDGAIDLHVLGSEGGAGR</sequence>
<organism evidence="2 3">
    <name type="scientific">[Mycobacterium] nativiensis</name>
    <dbReference type="NCBI Taxonomy" id="2855503"/>
    <lineage>
        <taxon>Bacteria</taxon>
        <taxon>Bacillati</taxon>
        <taxon>Actinomycetota</taxon>
        <taxon>Actinomycetes</taxon>
        <taxon>Mycobacteriales</taxon>
        <taxon>Mycobacteriaceae</taxon>
        <taxon>Mycolicibacter</taxon>
    </lineage>
</organism>
<dbReference type="Proteomes" id="UP001298593">
    <property type="component" value="Unassembled WGS sequence"/>
</dbReference>
<proteinExistence type="predicted"/>
<dbReference type="PANTHER" id="PTHR33371">
    <property type="entry name" value="INTERMEMBRANE PHOSPHOLIPID TRANSPORT SYSTEM BINDING PROTEIN MLAD-RELATED"/>
    <property type="match status" value="1"/>
</dbReference>
<evidence type="ECO:0000313" key="3">
    <source>
        <dbReference type="Proteomes" id="UP001298593"/>
    </source>
</evidence>